<comment type="caution">
    <text evidence="14">The sequence shown here is derived from an EMBL/GenBank/DDBJ whole genome shotgun (WGS) entry which is preliminary data.</text>
</comment>
<organism evidence="14 15">
    <name type="scientific">Bacteroides fragilis CL07T12C05</name>
    <dbReference type="NCBI Taxonomy" id="997883"/>
    <lineage>
        <taxon>Bacteria</taxon>
        <taxon>Pseudomonadati</taxon>
        <taxon>Bacteroidota</taxon>
        <taxon>Bacteroidia</taxon>
        <taxon>Bacteroidales</taxon>
        <taxon>Bacteroidaceae</taxon>
        <taxon>Bacteroides</taxon>
    </lineage>
</organism>
<dbReference type="InterPro" id="IPR000531">
    <property type="entry name" value="Beta-barrel_TonB"/>
</dbReference>
<dbReference type="InterPro" id="IPR037066">
    <property type="entry name" value="Plug_dom_sf"/>
</dbReference>
<dbReference type="InterPro" id="IPR036942">
    <property type="entry name" value="Beta-barrel_TonB_sf"/>
</dbReference>
<keyword evidence="4 10" id="KW-0812">Transmembrane</keyword>
<dbReference type="SUPFAM" id="SSF53927">
    <property type="entry name" value="Cytidine deaminase-like"/>
    <property type="match status" value="1"/>
</dbReference>
<dbReference type="InterPro" id="IPR012910">
    <property type="entry name" value="Plug_dom"/>
</dbReference>
<evidence type="ECO:0000256" key="4">
    <source>
        <dbReference type="ARBA" id="ARBA00022692"/>
    </source>
</evidence>
<dbReference type="InterPro" id="IPR037081">
    <property type="entry name" value="Hyp_TM1506"/>
</dbReference>
<accession>A0A0E2AIV9</accession>
<dbReference type="InterPro" id="IPR039426">
    <property type="entry name" value="TonB-dep_rcpt-like"/>
</dbReference>
<dbReference type="Pfam" id="PF07715">
    <property type="entry name" value="Plug"/>
    <property type="match status" value="1"/>
</dbReference>
<evidence type="ECO:0000256" key="3">
    <source>
        <dbReference type="ARBA" id="ARBA00022452"/>
    </source>
</evidence>
<evidence type="ECO:0000256" key="10">
    <source>
        <dbReference type="PROSITE-ProRule" id="PRU01360"/>
    </source>
</evidence>
<evidence type="ECO:0000313" key="14">
    <source>
        <dbReference type="EMBL" id="EIY89334.1"/>
    </source>
</evidence>
<dbReference type="PROSITE" id="PS52016">
    <property type="entry name" value="TONB_DEPENDENT_REC_3"/>
    <property type="match status" value="1"/>
</dbReference>
<proteinExistence type="inferred from homology"/>
<dbReference type="PANTHER" id="PTHR30069">
    <property type="entry name" value="TONB-DEPENDENT OUTER MEMBRANE RECEPTOR"/>
    <property type="match status" value="1"/>
</dbReference>
<dbReference type="Proteomes" id="UP000003879">
    <property type="component" value="Unassembled WGS sequence"/>
</dbReference>
<evidence type="ECO:0000256" key="9">
    <source>
        <dbReference type="ARBA" id="ARBA00023237"/>
    </source>
</evidence>
<dbReference type="PANTHER" id="PTHR30069:SF29">
    <property type="entry name" value="HEMOGLOBIN AND HEMOGLOBIN-HAPTOGLOBIN-BINDING PROTEIN 1-RELATED"/>
    <property type="match status" value="1"/>
</dbReference>
<keyword evidence="7 10" id="KW-0472">Membrane</keyword>
<dbReference type="RefSeq" id="WP_005797577.1">
    <property type="nucleotide sequence ID" value="NZ_JH724218.1"/>
</dbReference>
<protein>
    <recommendedName>
        <fullName evidence="16">TonB-dependent receptor</fullName>
    </recommendedName>
</protein>
<feature type="domain" description="TonB-dependent receptor-like beta-barrel" evidence="12">
    <location>
        <begin position="405"/>
        <end position="740"/>
    </location>
</feature>
<keyword evidence="3 10" id="KW-1134">Transmembrane beta strand</keyword>
<dbReference type="InterPro" id="IPR015067">
    <property type="entry name" value="DUF1893_TM1506-like"/>
</dbReference>
<dbReference type="PATRIC" id="fig|997883.3.peg.4564"/>
<feature type="domain" description="TonB-dependent receptor plug" evidence="13">
    <location>
        <begin position="187"/>
        <end position="303"/>
    </location>
</feature>
<dbReference type="EMBL" id="AGXN01000026">
    <property type="protein sequence ID" value="EIY89334.1"/>
    <property type="molecule type" value="Genomic_DNA"/>
</dbReference>
<dbReference type="Gene3D" id="3.40.140.30">
    <property type="entry name" value="Hypothetical protein TM1506"/>
    <property type="match status" value="1"/>
</dbReference>
<evidence type="ECO:0000256" key="7">
    <source>
        <dbReference type="ARBA" id="ARBA00023136"/>
    </source>
</evidence>
<name>A0A0E2AIV9_BACFG</name>
<dbReference type="Gene3D" id="2.40.170.20">
    <property type="entry name" value="TonB-dependent receptor, beta-barrel domain"/>
    <property type="match status" value="1"/>
</dbReference>
<keyword evidence="5" id="KW-0732">Signal</keyword>
<evidence type="ECO:0000256" key="2">
    <source>
        <dbReference type="ARBA" id="ARBA00022448"/>
    </source>
</evidence>
<keyword evidence="9 10" id="KW-0998">Cell outer membrane</keyword>
<dbReference type="Pfam" id="PF00593">
    <property type="entry name" value="TonB_dep_Rec_b-barrel"/>
    <property type="match status" value="1"/>
</dbReference>
<comment type="subcellular location">
    <subcellularLocation>
        <location evidence="1 10">Cell outer membrane</location>
        <topology evidence="1 10">Multi-pass membrane protein</topology>
    </subcellularLocation>
</comment>
<evidence type="ECO:0000259" key="13">
    <source>
        <dbReference type="Pfam" id="PF07715"/>
    </source>
</evidence>
<dbReference type="InterPro" id="IPR016193">
    <property type="entry name" value="Cytidine_deaminase-like"/>
</dbReference>
<sequence>MMEKIIDLLHSGGYSCVIGNGTEIRTFTQRGVADLYDLFRQNPSFMKGACIADKVIGKAAAGLMVLGGIRQVYADVISQPALALLHNANIEVSYVRLVPFIENRDKSGWCPLEIACYGIESIQEIFRIIENFLSKIRMKKNLLGILLVCAFLSSSLQAQVRKDTTQTGHNYEIDDVVVTGTRNETDIRHLPMTISVVNRETIRQRSEPSLLPTLTEQVPGLFTTSRGVMGYGVSNGAAGGISLRGIGGSPTTGLLVLIDGHPQYMGLMGHPIADAYQSMLAEKVEVVRGPASVLYGSNAMGGVINIVTRRQREDGVRTGVRLGYGSYDTWMTEATNQVKKGRFNSIITGSYNRTNGHRPDMEFEQYGGYTRLGYELDHSWNVSADLNLTHFNASNPGTVSTPVFDNDSRITRGMTSFALENRYERTSGALKFFYNWGKHHINDGYGTGEEPLDYRFNSKDRMMGISWYQSASLFSGNRLTAGIDYMQFGGEAWNRFIADKHKEGISDKSENEIAGYLDFRQAIGSYLTMDAGLRIDHHTVTGTEWIPQVGLSVQLPQDASLKAMASKGFRNPTIRELYMFRPANPDLLPERLWNYELSYSQRLLKGTFYYGVNLFYINGDNMIQTIRTDGRPLNVNTGKVENWGAEADIAYHIHPMWRLTANYSWLHMEHPLIAAPEHKLYTGIDFTQKKWSFSTGIQYVTGLYTAVDPQEKKENFLLWNLRGSYRICSIADLFVKGENLLAQRYEINAGYPMPKATCMGGININF</sequence>
<dbReference type="CDD" id="cd01347">
    <property type="entry name" value="ligand_gated_channel"/>
    <property type="match status" value="1"/>
</dbReference>
<dbReference type="GO" id="GO:0015344">
    <property type="term" value="F:siderophore uptake transmembrane transporter activity"/>
    <property type="evidence" value="ECO:0007669"/>
    <property type="project" value="TreeGrafter"/>
</dbReference>
<evidence type="ECO:0000259" key="12">
    <source>
        <dbReference type="Pfam" id="PF00593"/>
    </source>
</evidence>
<evidence type="ECO:0008006" key="16">
    <source>
        <dbReference type="Google" id="ProtNLM"/>
    </source>
</evidence>
<evidence type="ECO:0000256" key="1">
    <source>
        <dbReference type="ARBA" id="ARBA00004571"/>
    </source>
</evidence>
<evidence type="ECO:0000313" key="15">
    <source>
        <dbReference type="Proteomes" id="UP000003879"/>
    </source>
</evidence>
<dbReference type="HOGENOM" id="CLU_008287_18_5_10"/>
<keyword evidence="6 11" id="KW-0798">TonB box</keyword>
<comment type="similarity">
    <text evidence="10 11">Belongs to the TonB-dependent receptor family.</text>
</comment>
<dbReference type="SUPFAM" id="SSF56935">
    <property type="entry name" value="Porins"/>
    <property type="match status" value="1"/>
</dbReference>
<dbReference type="Pfam" id="PF08973">
    <property type="entry name" value="TM1506"/>
    <property type="match status" value="1"/>
</dbReference>
<dbReference type="Gene3D" id="2.170.130.10">
    <property type="entry name" value="TonB-dependent receptor, plug domain"/>
    <property type="match status" value="1"/>
</dbReference>
<keyword evidence="8" id="KW-0675">Receptor</keyword>
<dbReference type="GO" id="GO:0044718">
    <property type="term" value="P:siderophore transmembrane transport"/>
    <property type="evidence" value="ECO:0007669"/>
    <property type="project" value="TreeGrafter"/>
</dbReference>
<dbReference type="GO" id="GO:0003824">
    <property type="term" value="F:catalytic activity"/>
    <property type="evidence" value="ECO:0007669"/>
    <property type="project" value="InterPro"/>
</dbReference>
<evidence type="ECO:0000256" key="6">
    <source>
        <dbReference type="ARBA" id="ARBA00023077"/>
    </source>
</evidence>
<keyword evidence="2 10" id="KW-0813">Transport</keyword>
<reference evidence="14 15" key="1">
    <citation type="submission" date="2012-02" db="EMBL/GenBank/DDBJ databases">
        <title>The Genome Sequence of Bacteroides fragilis CL07T12C05.</title>
        <authorList>
            <consortium name="The Broad Institute Genome Sequencing Platform"/>
            <person name="Earl A."/>
            <person name="Ward D."/>
            <person name="Feldgarden M."/>
            <person name="Gevers D."/>
            <person name="Zitomersky N.L."/>
            <person name="Coyne M.J."/>
            <person name="Comstock L.E."/>
            <person name="Young S.K."/>
            <person name="Zeng Q."/>
            <person name="Gargeya S."/>
            <person name="Fitzgerald M."/>
            <person name="Haas B."/>
            <person name="Abouelleil A."/>
            <person name="Alvarado L."/>
            <person name="Arachchi H.M."/>
            <person name="Berlin A."/>
            <person name="Chapman S.B."/>
            <person name="Gearin G."/>
            <person name="Goldberg J."/>
            <person name="Griggs A."/>
            <person name="Gujja S."/>
            <person name="Hansen M."/>
            <person name="Heiman D."/>
            <person name="Howarth C."/>
            <person name="Larimer J."/>
            <person name="Lui A."/>
            <person name="MacDonald P.J.P."/>
            <person name="McCowen C."/>
            <person name="Montmayeur A."/>
            <person name="Murphy C."/>
            <person name="Neiman D."/>
            <person name="Pearson M."/>
            <person name="Priest M."/>
            <person name="Roberts A."/>
            <person name="Saif S."/>
            <person name="Shea T."/>
            <person name="Sisk P."/>
            <person name="Stolte C."/>
            <person name="Sykes S."/>
            <person name="Wortman J."/>
            <person name="Nusbaum C."/>
            <person name="Birren B."/>
        </authorList>
    </citation>
    <scope>NUCLEOTIDE SEQUENCE [LARGE SCALE GENOMIC DNA]</scope>
    <source>
        <strain evidence="14 15">CL07T12C05</strain>
    </source>
</reference>
<evidence type="ECO:0000256" key="8">
    <source>
        <dbReference type="ARBA" id="ARBA00023170"/>
    </source>
</evidence>
<dbReference type="GO" id="GO:0009279">
    <property type="term" value="C:cell outer membrane"/>
    <property type="evidence" value="ECO:0007669"/>
    <property type="project" value="UniProtKB-SubCell"/>
</dbReference>
<evidence type="ECO:0000256" key="5">
    <source>
        <dbReference type="ARBA" id="ARBA00022729"/>
    </source>
</evidence>
<gene>
    <name evidence="14" type="ORF">HMPREF1056_04321</name>
</gene>
<dbReference type="AlphaFoldDB" id="A0A0E2AIV9"/>
<evidence type="ECO:0000256" key="11">
    <source>
        <dbReference type="RuleBase" id="RU003357"/>
    </source>
</evidence>